<comment type="similarity">
    <text evidence="6">Belongs to the bacillales FliT family.</text>
</comment>
<accession>A0ABQ5NHL3</accession>
<dbReference type="EMBL" id="BRZA01000001">
    <property type="protein sequence ID" value="GLC87788.1"/>
    <property type="molecule type" value="Genomic_DNA"/>
</dbReference>
<evidence type="ECO:0000256" key="2">
    <source>
        <dbReference type="ARBA" id="ARBA00022490"/>
    </source>
</evidence>
<dbReference type="Pfam" id="PF05400">
    <property type="entry name" value="FliT"/>
    <property type="match status" value="1"/>
</dbReference>
<reference evidence="8" key="1">
    <citation type="submission" date="2022-08" db="EMBL/GenBank/DDBJ databases">
        <title>Draft genome sequence of Lysinibacillus sp. strain KH24.</title>
        <authorList>
            <person name="Kanbe H."/>
            <person name="Itoh H."/>
        </authorList>
    </citation>
    <scope>NUCLEOTIDE SEQUENCE</scope>
    <source>
        <strain evidence="8">KH24</strain>
    </source>
</reference>
<keyword evidence="3" id="KW-1005">Bacterial flagellum biogenesis</keyword>
<comment type="subcellular location">
    <subcellularLocation>
        <location evidence="1">Cytoplasm</location>
        <location evidence="1">Cytosol</location>
    </subcellularLocation>
</comment>
<keyword evidence="2" id="KW-0963">Cytoplasm</keyword>
<dbReference type="Proteomes" id="UP001065593">
    <property type="component" value="Unassembled WGS sequence"/>
</dbReference>
<comment type="caution">
    <text evidence="8">The sequence shown here is derived from an EMBL/GenBank/DDBJ whole genome shotgun (WGS) entry which is preliminary data.</text>
</comment>
<gene>
    <name evidence="8" type="ORF">LYSBPC_09150</name>
</gene>
<evidence type="ECO:0000256" key="5">
    <source>
        <dbReference type="ARBA" id="ARBA00093765"/>
    </source>
</evidence>
<evidence type="ECO:0000256" key="1">
    <source>
        <dbReference type="ARBA" id="ARBA00004514"/>
    </source>
</evidence>
<evidence type="ECO:0000256" key="4">
    <source>
        <dbReference type="ARBA" id="ARBA00023186"/>
    </source>
</evidence>
<evidence type="ECO:0000256" key="7">
    <source>
        <dbReference type="ARBA" id="ARBA00093797"/>
    </source>
</evidence>
<protein>
    <recommendedName>
        <fullName evidence="7">Flagellar protein FliT</fullName>
    </recommendedName>
</protein>
<name>A0ABQ5NHL3_9BACI</name>
<keyword evidence="4" id="KW-0143">Chaperone</keyword>
<dbReference type="InterPro" id="IPR008622">
    <property type="entry name" value="FliT"/>
</dbReference>
<proteinExistence type="inferred from homology"/>
<organism evidence="8 9">
    <name type="scientific">Lysinibacillus piscis</name>
    <dbReference type="NCBI Taxonomy" id="2518931"/>
    <lineage>
        <taxon>Bacteria</taxon>
        <taxon>Bacillati</taxon>
        <taxon>Bacillota</taxon>
        <taxon>Bacilli</taxon>
        <taxon>Bacillales</taxon>
        <taxon>Bacillaceae</taxon>
        <taxon>Lysinibacillus</taxon>
    </lineage>
</organism>
<sequence>MQLINQLLQVSANLYKILGEIPIGEERDGYIEHINDSLNKRGDIIDMLMKNGFQFNQEDRIHCTLLELDNGIKERLVVVMNAVKQDMANLQRTKKSEIQYQNPYSDIRTMDGMYYDKKN</sequence>
<evidence type="ECO:0000313" key="9">
    <source>
        <dbReference type="Proteomes" id="UP001065593"/>
    </source>
</evidence>
<evidence type="ECO:0000256" key="3">
    <source>
        <dbReference type="ARBA" id="ARBA00022795"/>
    </source>
</evidence>
<dbReference type="RefSeq" id="WP_264987504.1">
    <property type="nucleotide sequence ID" value="NZ_BRZA01000001.1"/>
</dbReference>
<evidence type="ECO:0000256" key="6">
    <source>
        <dbReference type="ARBA" id="ARBA00093785"/>
    </source>
</evidence>
<comment type="function">
    <text evidence="5">May act as an export chaperone for the filament capping protein FliD.</text>
</comment>
<evidence type="ECO:0000313" key="8">
    <source>
        <dbReference type="EMBL" id="GLC87788.1"/>
    </source>
</evidence>
<keyword evidence="9" id="KW-1185">Reference proteome</keyword>